<dbReference type="EMBL" id="CP120984">
    <property type="protein sequence ID" value="WLQ69339.1"/>
    <property type="molecule type" value="Genomic_DNA"/>
</dbReference>
<gene>
    <name evidence="1" type="ORF">P8A20_38140</name>
</gene>
<keyword evidence="1" id="KW-0614">Plasmid</keyword>
<keyword evidence="2" id="KW-1185">Reference proteome</keyword>
<evidence type="ECO:0000313" key="2">
    <source>
        <dbReference type="Proteomes" id="UP001224433"/>
    </source>
</evidence>
<dbReference type="RefSeq" id="WP_306105413.1">
    <property type="nucleotide sequence ID" value="NZ_CP120984.1"/>
</dbReference>
<protein>
    <submittedName>
        <fullName evidence="1">Uncharacterized protein</fullName>
    </submittedName>
</protein>
<geneLocation type="plasmid" evidence="1 2">
    <name>unnamed1</name>
</geneLocation>
<evidence type="ECO:0000313" key="1">
    <source>
        <dbReference type="EMBL" id="WLQ69339.1"/>
    </source>
</evidence>
<dbReference type="Proteomes" id="UP001224433">
    <property type="component" value="Plasmid unnamed1"/>
</dbReference>
<accession>A0ABY9JRE3</accession>
<reference evidence="1 2" key="1">
    <citation type="submission" date="2023-03" db="EMBL/GenBank/DDBJ databases">
        <title>Isolation and description of six Streptomyces strains from soil environments, able to metabolize different microbial glucans.</title>
        <authorList>
            <person name="Widen T."/>
            <person name="Larsbrink J."/>
        </authorList>
    </citation>
    <scope>NUCLEOTIDE SEQUENCE [LARGE SCALE GENOMIC DNA]</scope>
    <source>
        <strain evidence="1 2">Alt3</strain>
        <plasmid evidence="1 2">unnamed1</plasmid>
    </source>
</reference>
<proteinExistence type="predicted"/>
<sequence length="84" mass="8730">MAAGFGKQVATVKAAAAVHHSHGRGDVARRTISVDHGGDPVPDLGSCGAGVTGIAVRYGNGRWGRTADKNYEQHMAELNAKAFE</sequence>
<name>A0ABY9JRE3_9ACTN</name>
<organism evidence="1 2">
    <name type="scientific">Streptomyces glycanivorans</name>
    <dbReference type="NCBI Taxonomy" id="3033808"/>
    <lineage>
        <taxon>Bacteria</taxon>
        <taxon>Bacillati</taxon>
        <taxon>Actinomycetota</taxon>
        <taxon>Actinomycetes</taxon>
        <taxon>Kitasatosporales</taxon>
        <taxon>Streptomycetaceae</taxon>
        <taxon>Streptomyces</taxon>
    </lineage>
</organism>